<evidence type="ECO:0000256" key="1">
    <source>
        <dbReference type="SAM" id="Phobius"/>
    </source>
</evidence>
<keyword evidence="1" id="KW-1133">Transmembrane helix</keyword>
<organism evidence="2 4">
    <name type="scientific">Xenorhabdus ehlersii</name>
    <dbReference type="NCBI Taxonomy" id="290111"/>
    <lineage>
        <taxon>Bacteria</taxon>
        <taxon>Pseudomonadati</taxon>
        <taxon>Pseudomonadota</taxon>
        <taxon>Gammaproteobacteria</taxon>
        <taxon>Enterobacterales</taxon>
        <taxon>Morganellaceae</taxon>
        <taxon>Xenorhabdus</taxon>
    </lineage>
</organism>
<evidence type="ECO:0000313" key="4">
    <source>
        <dbReference type="Proteomes" id="UP000225605"/>
    </source>
</evidence>
<keyword evidence="1" id="KW-0812">Transmembrane</keyword>
<dbReference type="AlphaFoldDB" id="A0A2D0IUV6"/>
<reference evidence="2 4" key="1">
    <citation type="journal article" date="2017" name="Nat. Microbiol.">
        <title>Natural product diversity associated with the nematode symbionts Photorhabdus and Xenorhabdus.</title>
        <authorList>
            <person name="Tobias N.J."/>
            <person name="Wolff H."/>
            <person name="Djahanschiri B."/>
            <person name="Grundmann F."/>
            <person name="Kronenwerth M."/>
            <person name="Shi Y.M."/>
            <person name="Simonyi S."/>
            <person name="Grun P."/>
            <person name="Shapiro-Ilan D."/>
            <person name="Pidot S.J."/>
            <person name="Stinear T.P."/>
            <person name="Ebersberger I."/>
            <person name="Bode H.B."/>
        </authorList>
    </citation>
    <scope>NUCLEOTIDE SEQUENCE [LARGE SCALE GENOMIC DNA]</scope>
    <source>
        <strain evidence="2 4">DSM 16337</strain>
    </source>
</reference>
<keyword evidence="5" id="KW-1185">Reference proteome</keyword>
<name>A0A2D0IUV6_9GAMM</name>
<dbReference type="Proteomes" id="UP000225605">
    <property type="component" value="Unassembled WGS sequence"/>
</dbReference>
<sequence length="42" mass="5002">MLDLTVVFFLKIVILRIMINVFFTVLQLMSVLRLRSTLFQTK</sequence>
<dbReference type="Proteomes" id="UP000283568">
    <property type="component" value="Unassembled WGS sequence"/>
</dbReference>
<dbReference type="EMBL" id="NIBT01000005">
    <property type="protein sequence ID" value="PHM25667.1"/>
    <property type="molecule type" value="Genomic_DNA"/>
</dbReference>
<keyword evidence="1" id="KW-0472">Membrane</keyword>
<gene>
    <name evidence="3" type="ORF">BDE27_1208</name>
    <name evidence="2" type="ORF">Xehl_01294</name>
</gene>
<evidence type="ECO:0000313" key="2">
    <source>
        <dbReference type="EMBL" id="PHM25667.1"/>
    </source>
</evidence>
<protein>
    <submittedName>
        <fullName evidence="2">Uncharacterized protein</fullName>
    </submittedName>
</protein>
<feature type="transmembrane region" description="Helical" evidence="1">
    <location>
        <begin position="6"/>
        <end position="32"/>
    </location>
</feature>
<reference evidence="3 5" key="2">
    <citation type="submission" date="2018-09" db="EMBL/GenBank/DDBJ databases">
        <title>Genomic Encyclopedia of Archaeal and Bacterial Type Strains, Phase II (KMG-II): from individual species to whole genera.</title>
        <authorList>
            <person name="Goeker M."/>
        </authorList>
    </citation>
    <scope>NUCLEOTIDE SEQUENCE [LARGE SCALE GENOMIC DNA]</scope>
    <source>
        <strain evidence="3 5">DSM 16337</strain>
    </source>
</reference>
<accession>A0A2D0IUV6</accession>
<evidence type="ECO:0000313" key="3">
    <source>
        <dbReference type="EMBL" id="RKE93464.1"/>
    </source>
</evidence>
<dbReference type="EMBL" id="RAQI01000001">
    <property type="protein sequence ID" value="RKE93464.1"/>
    <property type="molecule type" value="Genomic_DNA"/>
</dbReference>
<comment type="caution">
    <text evidence="2">The sequence shown here is derived from an EMBL/GenBank/DDBJ whole genome shotgun (WGS) entry which is preliminary data.</text>
</comment>
<proteinExistence type="predicted"/>
<evidence type="ECO:0000313" key="5">
    <source>
        <dbReference type="Proteomes" id="UP000283568"/>
    </source>
</evidence>